<feature type="non-terminal residue" evidence="2">
    <location>
        <position position="193"/>
    </location>
</feature>
<dbReference type="Proteomes" id="UP001597212">
    <property type="component" value="Unassembled WGS sequence"/>
</dbReference>
<protein>
    <submittedName>
        <fullName evidence="2">Integrase</fullName>
    </submittedName>
</protein>
<dbReference type="EMBL" id="JBHTOK010000022">
    <property type="protein sequence ID" value="MFD1440776.1"/>
    <property type="molecule type" value="Genomic_DNA"/>
</dbReference>
<organism evidence="2 3">
    <name type="scientific">Lacticaseibacillus hegangensis</name>
    <dbReference type="NCBI Taxonomy" id="2486010"/>
    <lineage>
        <taxon>Bacteria</taxon>
        <taxon>Bacillati</taxon>
        <taxon>Bacillota</taxon>
        <taxon>Bacilli</taxon>
        <taxon>Lactobacillales</taxon>
        <taxon>Lactobacillaceae</taxon>
        <taxon>Lacticaseibacillus</taxon>
    </lineage>
</organism>
<accession>A0ABW4CVN5</accession>
<comment type="caution">
    <text evidence="2">The sequence shown here is derived from an EMBL/GenBank/DDBJ whole genome shotgun (WGS) entry which is preliminary data.</text>
</comment>
<dbReference type="PROSITE" id="PS50994">
    <property type="entry name" value="INTEGRASE"/>
    <property type="match status" value="1"/>
</dbReference>
<feature type="non-terminal residue" evidence="2">
    <location>
        <position position="1"/>
    </location>
</feature>
<dbReference type="PANTHER" id="PTHR35004:SF7">
    <property type="entry name" value="INTEGRASE PROTEIN"/>
    <property type="match status" value="1"/>
</dbReference>
<evidence type="ECO:0000259" key="1">
    <source>
        <dbReference type="PROSITE" id="PS50994"/>
    </source>
</evidence>
<dbReference type="SUPFAM" id="SSF53098">
    <property type="entry name" value="Ribonuclease H-like"/>
    <property type="match status" value="1"/>
</dbReference>
<keyword evidence="3" id="KW-1185">Reference proteome</keyword>
<dbReference type="InterPro" id="IPR001584">
    <property type="entry name" value="Integrase_cat-core"/>
</dbReference>
<dbReference type="InterPro" id="IPR012337">
    <property type="entry name" value="RNaseH-like_sf"/>
</dbReference>
<feature type="domain" description="Integrase catalytic" evidence="1">
    <location>
        <begin position="1"/>
        <end position="143"/>
    </location>
</feature>
<reference evidence="3" key="1">
    <citation type="journal article" date="2019" name="Int. J. Syst. Evol. Microbiol.">
        <title>The Global Catalogue of Microorganisms (GCM) 10K type strain sequencing project: providing services to taxonomists for standard genome sequencing and annotation.</title>
        <authorList>
            <consortium name="The Broad Institute Genomics Platform"/>
            <consortium name="The Broad Institute Genome Sequencing Center for Infectious Disease"/>
            <person name="Wu L."/>
            <person name="Ma J."/>
        </authorList>
    </citation>
    <scope>NUCLEOTIDE SEQUENCE [LARGE SCALE GENOMIC DNA]</scope>
    <source>
        <strain evidence="3">CCM 8912</strain>
    </source>
</reference>
<dbReference type="InterPro" id="IPR036397">
    <property type="entry name" value="RNaseH_sf"/>
</dbReference>
<sequence>IVVGANFQPQETLTGYYEVMAQILSTCGAPAEILTDRRTVFNSNKKADTPGQENPLTTFGYACQTLGTRLSVTSIPQAKGRVERMIQTFQSRLGSELRLAKVSTIEQANMFLKGFLRRFNKQFALPLEGITSVFDKQMSVSEIDRILIVARERTVSRGHTIQLENQTYQTVQDNQLVCLPPKTKLLAIRTYKG</sequence>
<name>A0ABW4CVN5_9LACO</name>
<evidence type="ECO:0000313" key="2">
    <source>
        <dbReference type="EMBL" id="MFD1440776.1"/>
    </source>
</evidence>
<proteinExistence type="predicted"/>
<dbReference type="PANTHER" id="PTHR35004">
    <property type="entry name" value="TRANSPOSASE RV3428C-RELATED"/>
    <property type="match status" value="1"/>
</dbReference>
<evidence type="ECO:0000313" key="3">
    <source>
        <dbReference type="Proteomes" id="UP001597212"/>
    </source>
</evidence>
<dbReference type="Gene3D" id="3.30.420.10">
    <property type="entry name" value="Ribonuclease H-like superfamily/Ribonuclease H"/>
    <property type="match status" value="1"/>
</dbReference>
<gene>
    <name evidence="2" type="ORF">ACFQ5K_05125</name>
</gene>